<keyword evidence="2" id="KW-0285">Flavoprotein</keyword>
<accession>A0ABW0HXH5</accession>
<protein>
    <submittedName>
        <fullName evidence="4">YpdA family putative bacillithiol disulfide reductase</fullName>
    </submittedName>
</protein>
<dbReference type="InterPro" id="IPR050097">
    <property type="entry name" value="Ferredoxin-NADP_redctase_2"/>
</dbReference>
<evidence type="ECO:0000256" key="3">
    <source>
        <dbReference type="ARBA" id="ARBA00023002"/>
    </source>
</evidence>
<dbReference type="InterPro" id="IPR023856">
    <property type="entry name" value="Bdr"/>
</dbReference>
<dbReference type="PANTHER" id="PTHR48105">
    <property type="entry name" value="THIOREDOXIN REDUCTASE 1-RELATED-RELATED"/>
    <property type="match status" value="1"/>
</dbReference>
<dbReference type="InterPro" id="IPR036188">
    <property type="entry name" value="FAD/NAD-bd_sf"/>
</dbReference>
<sequence>MTEEELRPTTEKAVIIGAGPCGLSAALELQKVGIEPLLIEKNAVVHSIYQYPTYLQFFSTAELLEIGGIPFTSVNEKPSRREALQYYRDVALRSNLRIRAYETATAIVPIEGGSFRVETVDRFGRTASVTARNVIVATGYFDHPNMLGIPGEQLPKVSHFFQEAHPYTGMKIAIIGGNNSAVDAAMELLRVGADITVVYRGEDYSPSIKPWVRPLFEGNVNRGKIRMIFSSRIVRIDAESVTVQPNEANSEPYTIDNDFVLAMTGFRPERTLLTDAGAIVDADTTVPSFNPATMETNVPGLFIAGVIAAGREANEIFIESGRHHGTLIAKRIAEVNAIT</sequence>
<dbReference type="EMBL" id="JBHSMI010000028">
    <property type="protein sequence ID" value="MFC5404926.1"/>
    <property type="molecule type" value="Genomic_DNA"/>
</dbReference>
<organism evidence="4 5">
    <name type="scientific">Cohnella soli</name>
    <dbReference type="NCBI Taxonomy" id="425005"/>
    <lineage>
        <taxon>Bacteria</taxon>
        <taxon>Bacillati</taxon>
        <taxon>Bacillota</taxon>
        <taxon>Bacilli</taxon>
        <taxon>Bacillales</taxon>
        <taxon>Paenibacillaceae</taxon>
        <taxon>Cohnella</taxon>
    </lineage>
</organism>
<dbReference type="NCBIfam" id="TIGR04018">
    <property type="entry name" value="Bthiol_YpdA"/>
    <property type="match status" value="1"/>
</dbReference>
<dbReference type="RefSeq" id="WP_378135654.1">
    <property type="nucleotide sequence ID" value="NZ_JBHSMI010000028.1"/>
</dbReference>
<comment type="cofactor">
    <cofactor evidence="1">
        <name>FAD</name>
        <dbReference type="ChEBI" id="CHEBI:57692"/>
    </cofactor>
</comment>
<evidence type="ECO:0000313" key="4">
    <source>
        <dbReference type="EMBL" id="MFC5404926.1"/>
    </source>
</evidence>
<evidence type="ECO:0000256" key="2">
    <source>
        <dbReference type="ARBA" id="ARBA00022630"/>
    </source>
</evidence>
<gene>
    <name evidence="4" type="ORF">ACFPOF_19470</name>
</gene>
<dbReference type="Proteomes" id="UP001596113">
    <property type="component" value="Unassembled WGS sequence"/>
</dbReference>
<evidence type="ECO:0000256" key="1">
    <source>
        <dbReference type="ARBA" id="ARBA00001974"/>
    </source>
</evidence>
<dbReference type="Pfam" id="PF13738">
    <property type="entry name" value="Pyr_redox_3"/>
    <property type="match status" value="1"/>
</dbReference>
<name>A0ABW0HXH5_9BACL</name>
<evidence type="ECO:0000313" key="5">
    <source>
        <dbReference type="Proteomes" id="UP001596113"/>
    </source>
</evidence>
<keyword evidence="3" id="KW-0560">Oxidoreductase</keyword>
<dbReference type="Gene3D" id="3.50.50.60">
    <property type="entry name" value="FAD/NAD(P)-binding domain"/>
    <property type="match status" value="1"/>
</dbReference>
<dbReference type="PRINTS" id="PR00368">
    <property type="entry name" value="FADPNR"/>
</dbReference>
<dbReference type="PRINTS" id="PR00469">
    <property type="entry name" value="PNDRDTASEII"/>
</dbReference>
<reference evidence="5" key="1">
    <citation type="journal article" date="2019" name="Int. J. Syst. Evol. Microbiol.">
        <title>The Global Catalogue of Microorganisms (GCM) 10K type strain sequencing project: providing services to taxonomists for standard genome sequencing and annotation.</title>
        <authorList>
            <consortium name="The Broad Institute Genomics Platform"/>
            <consortium name="The Broad Institute Genome Sequencing Center for Infectious Disease"/>
            <person name="Wu L."/>
            <person name="Ma J."/>
        </authorList>
    </citation>
    <scope>NUCLEOTIDE SEQUENCE [LARGE SCALE GENOMIC DNA]</scope>
    <source>
        <strain evidence="5">CGMCC 1.18575</strain>
    </source>
</reference>
<dbReference type="SUPFAM" id="SSF51905">
    <property type="entry name" value="FAD/NAD(P)-binding domain"/>
    <property type="match status" value="1"/>
</dbReference>
<comment type="caution">
    <text evidence="4">The sequence shown here is derived from an EMBL/GenBank/DDBJ whole genome shotgun (WGS) entry which is preliminary data.</text>
</comment>
<keyword evidence="5" id="KW-1185">Reference proteome</keyword>
<proteinExistence type="predicted"/>